<evidence type="ECO:0000313" key="1">
    <source>
        <dbReference type="EMBL" id="KAL3500475.1"/>
    </source>
</evidence>
<organism evidence="1 2">
    <name type="scientific">Cinchona calisaya</name>
    <dbReference type="NCBI Taxonomy" id="153742"/>
    <lineage>
        <taxon>Eukaryota</taxon>
        <taxon>Viridiplantae</taxon>
        <taxon>Streptophyta</taxon>
        <taxon>Embryophyta</taxon>
        <taxon>Tracheophyta</taxon>
        <taxon>Spermatophyta</taxon>
        <taxon>Magnoliopsida</taxon>
        <taxon>eudicotyledons</taxon>
        <taxon>Gunneridae</taxon>
        <taxon>Pentapetalae</taxon>
        <taxon>asterids</taxon>
        <taxon>lamiids</taxon>
        <taxon>Gentianales</taxon>
        <taxon>Rubiaceae</taxon>
        <taxon>Cinchonoideae</taxon>
        <taxon>Cinchoneae</taxon>
        <taxon>Cinchona</taxon>
    </lineage>
</organism>
<proteinExistence type="predicted"/>
<dbReference type="AlphaFoldDB" id="A0ABD2Y2P6"/>
<keyword evidence="2" id="KW-1185">Reference proteome</keyword>
<evidence type="ECO:0000313" key="2">
    <source>
        <dbReference type="Proteomes" id="UP001630127"/>
    </source>
</evidence>
<accession>A0ABD2Y2P6</accession>
<name>A0ABD2Y2P6_9GENT</name>
<gene>
    <name evidence="1" type="ORF">ACH5RR_039568</name>
</gene>
<dbReference type="InterPro" id="IPR051564">
    <property type="entry name" value="LRR_receptor-like_kinase"/>
</dbReference>
<dbReference type="PANTHER" id="PTHR48055:SF57">
    <property type="entry name" value="PROTEIN KINASE DOMAIN-CONTAINING PROTEIN"/>
    <property type="match status" value="1"/>
</dbReference>
<reference evidence="1 2" key="1">
    <citation type="submission" date="2024-11" db="EMBL/GenBank/DDBJ databases">
        <title>A near-complete genome assembly of Cinchona calisaya.</title>
        <authorList>
            <person name="Lian D.C."/>
            <person name="Zhao X.W."/>
            <person name="Wei L."/>
        </authorList>
    </citation>
    <scope>NUCLEOTIDE SEQUENCE [LARGE SCALE GENOMIC DNA]</scope>
    <source>
        <tissue evidence="1">Nenye</tissue>
    </source>
</reference>
<protein>
    <submittedName>
        <fullName evidence="1">Uncharacterized protein</fullName>
    </submittedName>
</protein>
<sequence>MFTGKRPTDDMFVDGLVLNDYARRAYAKHVRTIVDPSFFLKGDDDNGEVTAQVELNNDEERMECLVSILKIGVKCSAQLSNDRMPMNEIVRKLHLVKDHFLGAKINIPDFDI</sequence>
<dbReference type="PANTHER" id="PTHR48055">
    <property type="entry name" value="LEUCINE-RICH REPEAT RECEPTOR PROTEIN KINASE EMS1"/>
    <property type="match status" value="1"/>
</dbReference>
<dbReference type="Proteomes" id="UP001630127">
    <property type="component" value="Unassembled WGS sequence"/>
</dbReference>
<dbReference type="EMBL" id="JBJUIK010000016">
    <property type="protein sequence ID" value="KAL3500475.1"/>
    <property type="molecule type" value="Genomic_DNA"/>
</dbReference>
<dbReference type="Gene3D" id="1.10.510.10">
    <property type="entry name" value="Transferase(Phosphotransferase) domain 1"/>
    <property type="match status" value="1"/>
</dbReference>
<comment type="caution">
    <text evidence="1">The sequence shown here is derived from an EMBL/GenBank/DDBJ whole genome shotgun (WGS) entry which is preliminary data.</text>
</comment>